<feature type="coiled-coil region" evidence="1">
    <location>
        <begin position="287"/>
        <end position="351"/>
    </location>
</feature>
<name>A0A2P5IEV0_DIAHE</name>
<dbReference type="Proteomes" id="UP000094444">
    <property type="component" value="Unassembled WGS sequence"/>
</dbReference>
<dbReference type="InParanoid" id="A0A2P5IEV0"/>
<dbReference type="STRING" id="158607.A0A2P5IEV0"/>
<dbReference type="OrthoDB" id="47007at2759"/>
<proteinExistence type="predicted"/>
<gene>
    <name evidence="3" type="ORF">DHEL01_v200598</name>
</gene>
<accession>A0A2P5IEV0</accession>
<evidence type="ECO:0000256" key="2">
    <source>
        <dbReference type="SAM" id="MobiDB-lite"/>
    </source>
</evidence>
<evidence type="ECO:0000313" key="4">
    <source>
        <dbReference type="Proteomes" id="UP000094444"/>
    </source>
</evidence>
<reference evidence="3" key="1">
    <citation type="submission" date="2017-09" db="EMBL/GenBank/DDBJ databases">
        <title>Polyketide synthases of a Diaporthe helianthi virulent isolate.</title>
        <authorList>
            <person name="Baroncelli R."/>
        </authorList>
    </citation>
    <scope>NUCLEOTIDE SEQUENCE [LARGE SCALE GENOMIC DNA]</scope>
    <source>
        <strain evidence="3">7/96</strain>
    </source>
</reference>
<comment type="caution">
    <text evidence="3">The sequence shown here is derived from an EMBL/GenBank/DDBJ whole genome shotgun (WGS) entry which is preliminary data.</text>
</comment>
<sequence>MSQASTSSSVQDCPDDVVRLDAVPALLEWDGAHGQVIRLGDSSSPSSVSLDLDFDSTAKSMFLRLRIAVQIHRDSNKQTPLYLHIGPEDIEGIACPDPKQAMATPARTSLGIRLGRPVALIGPPFRLRPSNKARASLVNIARALATTREFSIHVQDGLLSEFQCKAICAANYNEYSGDGRLELVSLYGGLGGKQLTARESDGVSTPDDGTEAPPSYDEVEAPPPMAPLWQGPSSKKRRLDSPANDPTTSLQAVEDICRKLMAEQQAKTEQSLRALEGRLTAHVDSRYDFLQKENEEARNNLSIEINSKMSELQAQVDELKQHVDEHKGLMVEELEKLSEEIEVVNDDIESRVDFRVEDTATGFKLELEDFIRDQLQDVEDAVKGSLRRANVIIELEDE</sequence>
<keyword evidence="4" id="KW-1185">Reference proteome</keyword>
<dbReference type="EMBL" id="MAVT02000023">
    <property type="protein sequence ID" value="POS81025.1"/>
    <property type="molecule type" value="Genomic_DNA"/>
</dbReference>
<evidence type="ECO:0000256" key="1">
    <source>
        <dbReference type="SAM" id="Coils"/>
    </source>
</evidence>
<dbReference type="SUPFAM" id="SSF58113">
    <property type="entry name" value="Apolipoprotein A-I"/>
    <property type="match status" value="1"/>
</dbReference>
<protein>
    <submittedName>
        <fullName evidence="3">Uncharacterized protein</fullName>
    </submittedName>
</protein>
<evidence type="ECO:0000313" key="3">
    <source>
        <dbReference type="EMBL" id="POS81025.1"/>
    </source>
</evidence>
<organism evidence="3 4">
    <name type="scientific">Diaporthe helianthi</name>
    <dbReference type="NCBI Taxonomy" id="158607"/>
    <lineage>
        <taxon>Eukaryota</taxon>
        <taxon>Fungi</taxon>
        <taxon>Dikarya</taxon>
        <taxon>Ascomycota</taxon>
        <taxon>Pezizomycotina</taxon>
        <taxon>Sordariomycetes</taxon>
        <taxon>Sordariomycetidae</taxon>
        <taxon>Diaporthales</taxon>
        <taxon>Diaporthaceae</taxon>
        <taxon>Diaporthe</taxon>
    </lineage>
</organism>
<dbReference type="AlphaFoldDB" id="A0A2P5IEV0"/>
<feature type="region of interest" description="Disordered" evidence="2">
    <location>
        <begin position="196"/>
        <end position="248"/>
    </location>
</feature>
<keyword evidence="1" id="KW-0175">Coiled coil</keyword>